<dbReference type="EMBL" id="ML208432">
    <property type="protein sequence ID" value="TFK65556.1"/>
    <property type="molecule type" value="Genomic_DNA"/>
</dbReference>
<sequence>MLVQQATRPPAKINGFTSTNTVFHTMSTSRHTISSRSTAYAADRKKRSLSEFIPAQSVHPRASSSAYAGRAYHNLSGTGSRRSPSPPASTYFPLLSTDATARLRPTPDAGAHFAYSTTLRRHPAEATSPTRIAQAVEAEAANMWSRVVTAVTGDESNIDNSSRYEPLPPAEPRQETNGDTVSSKFCRVSVDDTLAHFQTTLNGLSPSAVPALLSQYGYNEFTVETPESVVIKFLKTIYENPLIILLCGSATVSAVMGNVDDAVSIAVAILLVLLVGFVQERRSEKSLEALNKLVPHHCHVLRDGVQHHTLANELVPGDIVHLSTGDRVPADIRILSAVDLEIDESSLTGETEGRRKAVEACGTSLSIDDNGKPELKYGDNESIPLAERHCIGYMGTLVRSGRGSGVVIATGTETEFGVIFSMMQDVQERRTPLQLSMDELAKKLSMISFGVIGVIVLIGVLQKRELLDMFTIGVSLAVAAIPEGLPIVTTVTLALGVLRMADRKAIVKKLHSVEALGSVSVICSDKTGTLTKNEQTVTEAYAVDERVLLDPNTPTPSVRTYSQLSYALQKTLDIGTICNNAVVHSGADDGSGEVPEWEARGHSTDVALLNVMHRLGGIDKRHSFSRRSEKPFSSEHKYMAVSGAHTITSVSGGNTPTPEMYYVKGSIEAILDKCRFYYVSDDSIPALEPTIRQTIQNKAKSTAARGLRVIAMAYGHPTVNPSAFGLSSSTPNSSTISLYPNSSNSSTAHSSRAPSPSPSTDSTFEKMNLVFVGFVAMLDPPRKGVADSIALLHRAGVQVVMITGDAEETAMFIARDLGLKVGSRRHHDPYQHQHQHQRNGSAISRVSVTEPLMGLGDADASQRAYCLTGKEIDRMSKQQLVERVGSVSVFARTTPRHKMAIVEAFQARGAVVAMTGDGVNDAPALKMADIGVAMGKSGTDVAKEAADVILVDDNFTTILPAVEEGKSIFHNIQNFLAFQLSTATAALTLITLSTMLGLSNPLNAMQILFINILMDGPPSQSLGVDPVDPSIMRRPPRRKNAPIINLALLYRVLFSASIIVCGTLFVYLFSMTDAHISKREQTMTFTAFVFLDLTSAIQNRGLGCGLTQNRYLLTTVSISFIAQISLIYIPMMQSVFQTEALSMNDLSLLVGLAGGSFILHEVRRRYERRKLASDESWREVEELA</sequence>
<keyword evidence="2" id="KW-1185">Reference proteome</keyword>
<accession>A0ACD3AIL7</accession>
<protein>
    <submittedName>
        <fullName evidence="1">Calcium-transporting ATPase</fullName>
    </submittedName>
</protein>
<organism evidence="1 2">
    <name type="scientific">Pluteus cervinus</name>
    <dbReference type="NCBI Taxonomy" id="181527"/>
    <lineage>
        <taxon>Eukaryota</taxon>
        <taxon>Fungi</taxon>
        <taxon>Dikarya</taxon>
        <taxon>Basidiomycota</taxon>
        <taxon>Agaricomycotina</taxon>
        <taxon>Agaricomycetes</taxon>
        <taxon>Agaricomycetidae</taxon>
        <taxon>Agaricales</taxon>
        <taxon>Pluteineae</taxon>
        <taxon>Pluteaceae</taxon>
        <taxon>Pluteus</taxon>
    </lineage>
</organism>
<name>A0ACD3AIL7_9AGAR</name>
<reference evidence="1 2" key="1">
    <citation type="journal article" date="2019" name="Nat. Ecol. Evol.">
        <title>Megaphylogeny resolves global patterns of mushroom evolution.</title>
        <authorList>
            <person name="Varga T."/>
            <person name="Krizsan K."/>
            <person name="Foldi C."/>
            <person name="Dima B."/>
            <person name="Sanchez-Garcia M."/>
            <person name="Sanchez-Ramirez S."/>
            <person name="Szollosi G.J."/>
            <person name="Szarkandi J.G."/>
            <person name="Papp V."/>
            <person name="Albert L."/>
            <person name="Andreopoulos W."/>
            <person name="Angelini C."/>
            <person name="Antonin V."/>
            <person name="Barry K.W."/>
            <person name="Bougher N.L."/>
            <person name="Buchanan P."/>
            <person name="Buyck B."/>
            <person name="Bense V."/>
            <person name="Catcheside P."/>
            <person name="Chovatia M."/>
            <person name="Cooper J."/>
            <person name="Damon W."/>
            <person name="Desjardin D."/>
            <person name="Finy P."/>
            <person name="Geml J."/>
            <person name="Haridas S."/>
            <person name="Hughes K."/>
            <person name="Justo A."/>
            <person name="Karasinski D."/>
            <person name="Kautmanova I."/>
            <person name="Kiss B."/>
            <person name="Kocsube S."/>
            <person name="Kotiranta H."/>
            <person name="LaButti K.M."/>
            <person name="Lechner B.E."/>
            <person name="Liimatainen K."/>
            <person name="Lipzen A."/>
            <person name="Lukacs Z."/>
            <person name="Mihaltcheva S."/>
            <person name="Morgado L.N."/>
            <person name="Niskanen T."/>
            <person name="Noordeloos M.E."/>
            <person name="Ohm R.A."/>
            <person name="Ortiz-Santana B."/>
            <person name="Ovrebo C."/>
            <person name="Racz N."/>
            <person name="Riley R."/>
            <person name="Savchenko A."/>
            <person name="Shiryaev A."/>
            <person name="Soop K."/>
            <person name="Spirin V."/>
            <person name="Szebenyi C."/>
            <person name="Tomsovsky M."/>
            <person name="Tulloss R.E."/>
            <person name="Uehling J."/>
            <person name="Grigoriev I.V."/>
            <person name="Vagvolgyi C."/>
            <person name="Papp T."/>
            <person name="Martin F.M."/>
            <person name="Miettinen O."/>
            <person name="Hibbett D.S."/>
            <person name="Nagy L.G."/>
        </authorList>
    </citation>
    <scope>NUCLEOTIDE SEQUENCE [LARGE SCALE GENOMIC DNA]</scope>
    <source>
        <strain evidence="1 2">NL-1719</strain>
    </source>
</reference>
<evidence type="ECO:0000313" key="1">
    <source>
        <dbReference type="EMBL" id="TFK65556.1"/>
    </source>
</evidence>
<evidence type="ECO:0000313" key="2">
    <source>
        <dbReference type="Proteomes" id="UP000308600"/>
    </source>
</evidence>
<dbReference type="Proteomes" id="UP000308600">
    <property type="component" value="Unassembled WGS sequence"/>
</dbReference>
<gene>
    <name evidence="1" type="ORF">BDN72DRAFT_845365</name>
</gene>
<proteinExistence type="predicted"/>